<name>I4B4U4_TURPD</name>
<accession>I4B4U4</accession>
<dbReference type="RefSeq" id="WP_014802812.1">
    <property type="nucleotide sequence ID" value="NC_018020.1"/>
</dbReference>
<feature type="region of interest" description="Disordered" evidence="1">
    <location>
        <begin position="22"/>
        <end position="62"/>
    </location>
</feature>
<reference evidence="3 4" key="1">
    <citation type="submission" date="2012-06" db="EMBL/GenBank/DDBJ databases">
        <title>The complete chromosome of genome of Turneriella parva DSM 21527.</title>
        <authorList>
            <consortium name="US DOE Joint Genome Institute (JGI-PGF)"/>
            <person name="Lucas S."/>
            <person name="Han J."/>
            <person name="Lapidus A."/>
            <person name="Bruce D."/>
            <person name="Goodwin L."/>
            <person name="Pitluck S."/>
            <person name="Peters L."/>
            <person name="Kyrpides N."/>
            <person name="Mavromatis K."/>
            <person name="Ivanova N."/>
            <person name="Mikhailova N."/>
            <person name="Chertkov O."/>
            <person name="Detter J.C."/>
            <person name="Tapia R."/>
            <person name="Han C."/>
            <person name="Land M."/>
            <person name="Hauser L."/>
            <person name="Markowitz V."/>
            <person name="Cheng J.-F."/>
            <person name="Hugenholtz P."/>
            <person name="Woyke T."/>
            <person name="Wu D."/>
            <person name="Gronow S."/>
            <person name="Wellnitz S."/>
            <person name="Brambilla E."/>
            <person name="Klenk H.-P."/>
            <person name="Eisen J.A."/>
        </authorList>
    </citation>
    <scope>NUCLEOTIDE SEQUENCE [LARGE SCALE GENOMIC DNA]</scope>
    <source>
        <strain evidence="4">ATCC BAA-1111 / DSM 21527 / NCTC 11395 / H</strain>
    </source>
</reference>
<sequence length="62" mass="6584">MKKAISILSVVTLIALSMPVMAQDSDPSTPPATPTDCKGLKGKERAACQKAQAEAKKNEKKK</sequence>
<proteinExistence type="predicted"/>
<dbReference type="EMBL" id="CP002959">
    <property type="protein sequence ID" value="AFM12301.1"/>
    <property type="molecule type" value="Genomic_DNA"/>
</dbReference>
<protein>
    <submittedName>
        <fullName evidence="3">Uncharacterized protein</fullName>
    </submittedName>
</protein>
<keyword evidence="4" id="KW-1185">Reference proteome</keyword>
<organism evidence="3 4">
    <name type="scientific">Turneriella parva (strain ATCC BAA-1111 / DSM 21527 / NCTC 11395 / H)</name>
    <name type="common">Leptospira parva</name>
    <dbReference type="NCBI Taxonomy" id="869212"/>
    <lineage>
        <taxon>Bacteria</taxon>
        <taxon>Pseudomonadati</taxon>
        <taxon>Spirochaetota</taxon>
        <taxon>Spirochaetia</taxon>
        <taxon>Leptospirales</taxon>
        <taxon>Leptospiraceae</taxon>
        <taxon>Turneriella</taxon>
    </lineage>
</organism>
<dbReference type="Proteomes" id="UP000006048">
    <property type="component" value="Chromosome"/>
</dbReference>
<dbReference type="HOGENOM" id="CLU_2903025_0_0_12"/>
<keyword evidence="2" id="KW-0732">Signal</keyword>
<evidence type="ECO:0000256" key="2">
    <source>
        <dbReference type="SAM" id="SignalP"/>
    </source>
</evidence>
<evidence type="ECO:0000256" key="1">
    <source>
        <dbReference type="SAM" id="MobiDB-lite"/>
    </source>
</evidence>
<dbReference type="STRING" id="869212.Turpa_1653"/>
<dbReference type="KEGG" id="tpx:Turpa_1653"/>
<evidence type="ECO:0000313" key="4">
    <source>
        <dbReference type="Proteomes" id="UP000006048"/>
    </source>
</evidence>
<dbReference type="AlphaFoldDB" id="I4B4U4"/>
<feature type="signal peptide" evidence="2">
    <location>
        <begin position="1"/>
        <end position="22"/>
    </location>
</feature>
<evidence type="ECO:0000313" key="3">
    <source>
        <dbReference type="EMBL" id="AFM12301.1"/>
    </source>
</evidence>
<feature type="chain" id="PRO_5003686722" evidence="2">
    <location>
        <begin position="23"/>
        <end position="62"/>
    </location>
</feature>
<gene>
    <name evidence="3" type="ordered locus">Turpa_1653</name>
</gene>
<feature type="compositionally biased region" description="Basic and acidic residues" evidence="1">
    <location>
        <begin position="38"/>
        <end position="62"/>
    </location>
</feature>